<sequence length="149" mass="16344">MEQSGRYHPFGSYGETLNNLRFDLDLNDPGSKRGWMNSNLRRVAAIAAAAVSIFTMTAATAQAGTESVNLCSESRFCMWHFADGTGYPDSSTIGRPLKCIDTAEYQLAYNRQSQAVRVWKYNNCTGDSAVVFPGAIFTPQGWTIDAISP</sequence>
<protein>
    <submittedName>
        <fullName evidence="1">Peptidase inhibitor family I36 protein</fullName>
    </submittedName>
</protein>
<evidence type="ECO:0000313" key="2">
    <source>
        <dbReference type="Proteomes" id="UP001144096"/>
    </source>
</evidence>
<comment type="caution">
    <text evidence="1">The sequence shown here is derived from an EMBL/GenBank/DDBJ whole genome shotgun (WGS) entry which is preliminary data.</text>
</comment>
<dbReference type="AlphaFoldDB" id="A0A9X2SNK3"/>
<dbReference type="RefSeq" id="WP_257923737.1">
    <property type="nucleotide sequence ID" value="NZ_JAMXQV010000018.1"/>
</dbReference>
<gene>
    <name evidence="1" type="ORF">M8542_30490</name>
</gene>
<dbReference type="EMBL" id="JAMXQV010000018">
    <property type="protein sequence ID" value="MCR6487166.1"/>
    <property type="molecule type" value="Genomic_DNA"/>
</dbReference>
<proteinExistence type="predicted"/>
<accession>A0A9X2SNK3</accession>
<dbReference type="Proteomes" id="UP001144096">
    <property type="component" value="Unassembled WGS sequence"/>
</dbReference>
<reference evidence="1" key="1">
    <citation type="submission" date="2022-06" db="EMBL/GenBank/DDBJ databases">
        <title>Amycolatopsis iheyaensis sp. nov., a new species of the genus Amycolatopsis isolated from soil in Iheya island, Japan.</title>
        <authorList>
            <person name="Ngamcharungchit C."/>
            <person name="Kanto H."/>
            <person name="Take A."/>
            <person name="Intra B."/>
            <person name="Matsumoto A."/>
            <person name="Panbangred W."/>
            <person name="Inahashi Y."/>
        </authorList>
    </citation>
    <scope>NUCLEOTIDE SEQUENCE</scope>
    <source>
        <strain evidence="1">OK19-0408</strain>
    </source>
</reference>
<name>A0A9X2SNK3_9PSEU</name>
<keyword evidence="2" id="KW-1185">Reference proteome</keyword>
<evidence type="ECO:0000313" key="1">
    <source>
        <dbReference type="EMBL" id="MCR6487166.1"/>
    </source>
</evidence>
<dbReference type="Pfam" id="PF03995">
    <property type="entry name" value="Inhibitor_I36"/>
    <property type="match status" value="1"/>
</dbReference>
<organism evidence="1 2">
    <name type="scientific">Amycolatopsis iheyensis</name>
    <dbReference type="NCBI Taxonomy" id="2945988"/>
    <lineage>
        <taxon>Bacteria</taxon>
        <taxon>Bacillati</taxon>
        <taxon>Actinomycetota</taxon>
        <taxon>Actinomycetes</taxon>
        <taxon>Pseudonocardiales</taxon>
        <taxon>Pseudonocardiaceae</taxon>
        <taxon>Amycolatopsis</taxon>
    </lineage>
</organism>